<dbReference type="InterPro" id="IPR031800">
    <property type="entry name" value="PilZ_atypical"/>
</dbReference>
<gene>
    <name evidence="2" type="ORF">MNBD_GAMMA25-318</name>
</gene>
<organism evidence="2">
    <name type="scientific">hydrothermal vent metagenome</name>
    <dbReference type="NCBI Taxonomy" id="652676"/>
    <lineage>
        <taxon>unclassified sequences</taxon>
        <taxon>metagenomes</taxon>
        <taxon>ecological metagenomes</taxon>
    </lineage>
</organism>
<dbReference type="AlphaFoldDB" id="A0A3B1B390"/>
<sequence length="178" mass="20237">MQDKVLSIDISLAMKWSALPENLSIPALRQNNKLAFSLLEVFNESPPVTHEPHHPSPELQRIENKLNLLIDMVSQLSGQRQQYLHSTPVKLSCKGIEWISDTAIEEGELLLELCLDGEMQHALKIIADSVAIKEQAEGYLIHAAFSSLDEIEENQLEKWIFSHHRRTVAQHRSRKSVS</sequence>
<protein>
    <recommendedName>
        <fullName evidence="1">Cyclic di-GMP receptor atypical PilZ domain-containing protein</fullName>
    </recommendedName>
</protein>
<dbReference type="Pfam" id="PF16823">
    <property type="entry name" value="tPilZ"/>
    <property type="match status" value="1"/>
</dbReference>
<proteinExistence type="predicted"/>
<reference evidence="2" key="1">
    <citation type="submission" date="2018-06" db="EMBL/GenBank/DDBJ databases">
        <authorList>
            <person name="Zhirakovskaya E."/>
        </authorList>
    </citation>
    <scope>NUCLEOTIDE SEQUENCE</scope>
</reference>
<feature type="domain" description="Cyclic di-GMP receptor atypical PilZ" evidence="1">
    <location>
        <begin position="51"/>
        <end position="172"/>
    </location>
</feature>
<dbReference type="EMBL" id="UOFY01000052">
    <property type="protein sequence ID" value="VAX10602.1"/>
    <property type="molecule type" value="Genomic_DNA"/>
</dbReference>
<name>A0A3B1B390_9ZZZZ</name>
<accession>A0A3B1B390</accession>
<evidence type="ECO:0000313" key="2">
    <source>
        <dbReference type="EMBL" id="VAX10602.1"/>
    </source>
</evidence>
<evidence type="ECO:0000259" key="1">
    <source>
        <dbReference type="Pfam" id="PF16823"/>
    </source>
</evidence>